<feature type="domain" description="PGG" evidence="3">
    <location>
        <begin position="639"/>
        <end position="752"/>
    </location>
</feature>
<feature type="domain" description="DUF4219" evidence="2">
    <location>
        <begin position="77"/>
        <end position="103"/>
    </location>
</feature>
<feature type="transmembrane region" description="Helical" evidence="1">
    <location>
        <begin position="684"/>
        <end position="707"/>
    </location>
</feature>
<dbReference type="AlphaFoldDB" id="A0A438HLR8"/>
<organism evidence="4 5">
    <name type="scientific">Vitis vinifera</name>
    <name type="common">Grape</name>
    <dbReference type="NCBI Taxonomy" id="29760"/>
    <lineage>
        <taxon>Eukaryota</taxon>
        <taxon>Viridiplantae</taxon>
        <taxon>Streptophyta</taxon>
        <taxon>Embryophyta</taxon>
        <taxon>Tracheophyta</taxon>
        <taxon>Spermatophyta</taxon>
        <taxon>Magnoliopsida</taxon>
        <taxon>eudicotyledons</taxon>
        <taxon>Gunneridae</taxon>
        <taxon>Pentapetalae</taxon>
        <taxon>rosids</taxon>
        <taxon>Vitales</taxon>
        <taxon>Vitaceae</taxon>
        <taxon>Viteae</taxon>
        <taxon>Vitis</taxon>
    </lineage>
</organism>
<evidence type="ECO:0000259" key="2">
    <source>
        <dbReference type="Pfam" id="PF13961"/>
    </source>
</evidence>
<dbReference type="InterPro" id="IPR002110">
    <property type="entry name" value="Ankyrin_rpt"/>
</dbReference>
<feature type="transmembrane region" description="Helical" evidence="1">
    <location>
        <begin position="727"/>
        <end position="753"/>
    </location>
</feature>
<feature type="transmembrane region" description="Helical" evidence="1">
    <location>
        <begin position="759"/>
        <end position="784"/>
    </location>
</feature>
<dbReference type="Pfam" id="PF12796">
    <property type="entry name" value="Ank_2"/>
    <property type="match status" value="1"/>
</dbReference>
<dbReference type="EMBL" id="QGNW01000205">
    <property type="protein sequence ID" value="RVW85371.1"/>
    <property type="molecule type" value="Genomic_DNA"/>
</dbReference>
<sequence length="804" mass="90442">MAAGVCGWISQEAEGGFFGQGEIMMRVVIVGSNGLLQKGKDEDGFVWFSGIEEEGCGNFGRMGAKSLVSMGVVPEELTEDNYENWKACLQSYLIGQGLWDVVSGVDPKPEKLTGFIAKHEETEAFQTWRKKNAIALHAIQMSCGADALVTIRETDSAKFAWDHLVELRHHRTQRSPQVERSIHIQGTRNFRRYECLFKAVDDGDWVTTKAFLDHDPDAVRASISPTNETALHVAILAGHAHIVKELVKLMTLKDLELRSGLGETALTTAAISGVTKMAKAIVEQYPSAVCVGNEHGQIPVIVASFYDQKDMVRYLYSVTPIEELSPEKGTNGATLLNFLVSANIYDIALHLLKHYRHLSFTKDYYGNYTVRMLARKPSAFLSGSNLLFWVRWIYSFIYVRPFDGPIAEDHEQLDQLPADEENPENSQQDHHLGDHIIVHVPRRWRGLIWKLLLRFVPDLKHIYEAKWTHVGSSQLLDCIFEEIPYLTSSQLEMFGINQAIYDAIKHGIIEFIVALIKHDPESIWRKGVKGRTMFSHAVVLRQEKIFSLVYGLGIKKNVIARRHDIFHNNILHLAGKLSPTSQLDRVSGAALQMQRELQWFKEVESMVQAKYKEEFNEYHKTPIHVFIEEHAELVKQGESWMKSTAASCMVVATLIAALMFTTAFTLPGGTKNDTGIPVFIKSKAFMVFIASDALSLFSSSTSVLMFLGILTSRYAAEDFLKSLPIKLIIGLSSLFFSIVSMMVAFGSAIFVVLCQELSWISFPIIALACIPITFFALLQFPLLVEIVTCTYGRSIFDKPTKRPY</sequence>
<name>A0A438HLR8_VITVI</name>
<evidence type="ECO:0000259" key="3">
    <source>
        <dbReference type="Pfam" id="PF13962"/>
    </source>
</evidence>
<dbReference type="Pfam" id="PF13962">
    <property type="entry name" value="PGG"/>
    <property type="match status" value="1"/>
</dbReference>
<evidence type="ECO:0000256" key="1">
    <source>
        <dbReference type="SAM" id="Phobius"/>
    </source>
</evidence>
<gene>
    <name evidence="4" type="ORF">CK203_045561</name>
</gene>
<dbReference type="Pfam" id="PF13961">
    <property type="entry name" value="DUF4219"/>
    <property type="match status" value="1"/>
</dbReference>
<keyword evidence="1" id="KW-0472">Membrane</keyword>
<dbReference type="InterPro" id="IPR025314">
    <property type="entry name" value="DUF4219"/>
</dbReference>
<dbReference type="InterPro" id="IPR026961">
    <property type="entry name" value="PGG_dom"/>
</dbReference>
<protein>
    <submittedName>
        <fullName evidence="4">Uncharacterized protein</fullName>
    </submittedName>
</protein>
<accession>A0A438HLR8</accession>
<dbReference type="Proteomes" id="UP000288805">
    <property type="component" value="Unassembled WGS sequence"/>
</dbReference>
<dbReference type="SMART" id="SM00248">
    <property type="entry name" value="ANK"/>
    <property type="match status" value="5"/>
</dbReference>
<keyword evidence="1" id="KW-1133">Transmembrane helix</keyword>
<dbReference type="SUPFAM" id="SSF48403">
    <property type="entry name" value="Ankyrin repeat"/>
    <property type="match status" value="1"/>
</dbReference>
<dbReference type="PANTHER" id="PTHR24177">
    <property type="entry name" value="CASKIN"/>
    <property type="match status" value="1"/>
</dbReference>
<reference evidence="4 5" key="1">
    <citation type="journal article" date="2018" name="PLoS Genet.">
        <title>Population sequencing reveals clonal diversity and ancestral inbreeding in the grapevine cultivar Chardonnay.</title>
        <authorList>
            <person name="Roach M.J."/>
            <person name="Johnson D.L."/>
            <person name="Bohlmann J."/>
            <person name="van Vuuren H.J."/>
            <person name="Jones S.J."/>
            <person name="Pretorius I.S."/>
            <person name="Schmidt S.A."/>
            <person name="Borneman A.R."/>
        </authorList>
    </citation>
    <scope>NUCLEOTIDE SEQUENCE [LARGE SCALE GENOMIC DNA]</scope>
    <source>
        <strain evidence="5">cv. Chardonnay</strain>
        <tissue evidence="4">Leaf</tissue>
    </source>
</reference>
<keyword evidence="1" id="KW-0812">Transmembrane</keyword>
<dbReference type="InterPro" id="IPR036770">
    <property type="entry name" value="Ankyrin_rpt-contain_sf"/>
</dbReference>
<comment type="caution">
    <text evidence="4">The sequence shown here is derived from an EMBL/GenBank/DDBJ whole genome shotgun (WGS) entry which is preliminary data.</text>
</comment>
<dbReference type="FunFam" id="1.25.40.20:FF:000601">
    <property type="entry name" value="Uncharacterized protein"/>
    <property type="match status" value="1"/>
</dbReference>
<dbReference type="PANTHER" id="PTHR24177:SF335">
    <property type="entry name" value="PGG DOMAIN-CONTAINING PROTEIN"/>
    <property type="match status" value="1"/>
</dbReference>
<proteinExistence type="predicted"/>
<feature type="transmembrane region" description="Helical" evidence="1">
    <location>
        <begin position="645"/>
        <end position="664"/>
    </location>
</feature>
<dbReference type="Gene3D" id="1.25.40.20">
    <property type="entry name" value="Ankyrin repeat-containing domain"/>
    <property type="match status" value="1"/>
</dbReference>
<evidence type="ECO:0000313" key="5">
    <source>
        <dbReference type="Proteomes" id="UP000288805"/>
    </source>
</evidence>
<evidence type="ECO:0000313" key="4">
    <source>
        <dbReference type="EMBL" id="RVW85371.1"/>
    </source>
</evidence>